<dbReference type="AlphaFoldDB" id="A0A291H1Y7"/>
<evidence type="ECO:0000313" key="1">
    <source>
        <dbReference type="EMBL" id="ATG56473.1"/>
    </source>
</evidence>
<proteinExistence type="predicted"/>
<dbReference type="Gene3D" id="3.40.50.300">
    <property type="entry name" value="P-loop containing nucleotide triphosphate hydrolases"/>
    <property type="match status" value="1"/>
</dbReference>
<dbReference type="EMBL" id="CP023564">
    <property type="protein sequence ID" value="ATG56473.1"/>
    <property type="molecule type" value="Genomic_DNA"/>
</dbReference>
<keyword evidence="2" id="KW-1185">Reference proteome</keyword>
<dbReference type="InterPro" id="IPR027417">
    <property type="entry name" value="P-loop_NTPase"/>
</dbReference>
<dbReference type="KEGG" id="bgg:CFK41_04115"/>
<organism evidence="1 2">
    <name type="scientific">Brachybacterium ginsengisoli</name>
    <dbReference type="NCBI Taxonomy" id="1331682"/>
    <lineage>
        <taxon>Bacteria</taxon>
        <taxon>Bacillati</taxon>
        <taxon>Actinomycetota</taxon>
        <taxon>Actinomycetes</taxon>
        <taxon>Micrococcales</taxon>
        <taxon>Dermabacteraceae</taxon>
        <taxon>Brachybacterium</taxon>
    </lineage>
</organism>
<dbReference type="SUPFAM" id="SSF52540">
    <property type="entry name" value="P-loop containing nucleoside triphosphate hydrolases"/>
    <property type="match status" value="1"/>
</dbReference>
<name>A0A291H1Y7_9MICO</name>
<gene>
    <name evidence="1" type="ORF">CFK41_04115</name>
</gene>
<sequence length="169" mass="19018">MVAGISGFGGSGKSTLARSLESAVQGAVRMRGDDFLDPARSHRRSTDWDGVDRERLMHDVLLPFRDRREATFQRFDWSRRALGEPKPVPRGEVMLVDLIGLFHPSTEAALDLRIWCDVDLETATARGLARDAAIGRKHETLWKDVWVPNERDFSERFDPRGAAEVLFAG</sequence>
<protein>
    <submittedName>
        <fullName evidence="1">Phosphoglycerate transporter</fullName>
    </submittedName>
</protein>
<evidence type="ECO:0000313" key="2">
    <source>
        <dbReference type="Proteomes" id="UP000217889"/>
    </source>
</evidence>
<dbReference type="OrthoDB" id="3237545at2"/>
<reference evidence="1 2" key="1">
    <citation type="journal article" date="2014" name="Int. J. Syst. Evol. Microbiol.">
        <title>Brachybacterium ginsengisoli sp. nov., isolated from soil of a ginseng field.</title>
        <authorList>
            <person name="Hoang V.A."/>
            <person name="Kim Y.J."/>
            <person name="Nguyen N.L."/>
            <person name="Yang D.C."/>
        </authorList>
    </citation>
    <scope>NUCLEOTIDE SEQUENCE [LARGE SCALE GENOMIC DNA]</scope>
    <source>
        <strain evidence="1 2">DCY80</strain>
    </source>
</reference>
<accession>A0A291H1Y7</accession>
<dbReference type="Proteomes" id="UP000217889">
    <property type="component" value="Chromosome"/>
</dbReference>